<comment type="function">
    <text evidence="8">This protein is part of the stalk that links CF(0) to CF(1). It either transmits conformational changes from CF(0) to CF(1) or is implicated in proton conduction.</text>
</comment>
<dbReference type="Gene3D" id="1.10.520.20">
    <property type="entry name" value="N-terminal domain of the delta subunit of the F1F0-ATP synthase"/>
    <property type="match status" value="1"/>
</dbReference>
<dbReference type="RefSeq" id="WP_003465094.1">
    <property type="nucleotide sequence ID" value="NZ_CAJQNA010000060.1"/>
</dbReference>
<reference evidence="10 11" key="1">
    <citation type="submission" date="2018-10" db="EMBL/GenBank/DDBJ databases">
        <title>Transmission dynamics of multidrug resistant bacteria on intensive care unit surfaces.</title>
        <authorList>
            <person name="D'Souza A.W."/>
            <person name="Potter R.F."/>
            <person name="Wallace M."/>
            <person name="Shupe A."/>
            <person name="Patel S."/>
            <person name="Sun S."/>
            <person name="Gul D."/>
            <person name="Kwon J.H."/>
            <person name="Andleeb S."/>
            <person name="Burnham C.-A.D."/>
            <person name="Dantas G."/>
        </authorList>
    </citation>
    <scope>NUCLEOTIDE SEQUENCE [LARGE SCALE GENOMIC DNA]</scope>
    <source>
        <strain evidence="10 11">PO_271</strain>
    </source>
</reference>
<evidence type="ECO:0000313" key="11">
    <source>
        <dbReference type="Proteomes" id="UP000272833"/>
    </source>
</evidence>
<evidence type="ECO:0000256" key="3">
    <source>
        <dbReference type="ARBA" id="ARBA00022781"/>
    </source>
</evidence>
<dbReference type="NCBIfam" id="NF004402">
    <property type="entry name" value="PRK05758.2-2"/>
    <property type="match status" value="1"/>
</dbReference>
<accession>A0A3R8W848</accession>
<keyword evidence="2 8" id="KW-0813">Transport</keyword>
<dbReference type="PANTHER" id="PTHR11910">
    <property type="entry name" value="ATP SYNTHASE DELTA CHAIN"/>
    <property type="match status" value="1"/>
</dbReference>
<evidence type="ECO:0000256" key="7">
    <source>
        <dbReference type="ARBA" id="ARBA00023310"/>
    </source>
</evidence>
<dbReference type="HAMAP" id="MF_01416">
    <property type="entry name" value="ATP_synth_delta_bact"/>
    <property type="match status" value="1"/>
</dbReference>
<evidence type="ECO:0000256" key="8">
    <source>
        <dbReference type="HAMAP-Rule" id="MF_01416"/>
    </source>
</evidence>
<organism evidence="10 11">
    <name type="scientific">Ectopseudomonas oleovorans</name>
    <name type="common">Pseudomonas oleovorans</name>
    <dbReference type="NCBI Taxonomy" id="301"/>
    <lineage>
        <taxon>Bacteria</taxon>
        <taxon>Pseudomonadati</taxon>
        <taxon>Pseudomonadota</taxon>
        <taxon>Gammaproteobacteria</taxon>
        <taxon>Pseudomonadales</taxon>
        <taxon>Pseudomonadaceae</taxon>
        <taxon>Ectopseudomonas</taxon>
    </lineage>
</organism>
<dbReference type="InterPro" id="IPR026015">
    <property type="entry name" value="ATP_synth_OSCP/delta_N_sf"/>
</dbReference>
<dbReference type="GeneID" id="83644350"/>
<evidence type="ECO:0000256" key="4">
    <source>
        <dbReference type="ARBA" id="ARBA00023065"/>
    </source>
</evidence>
<evidence type="ECO:0000313" key="9">
    <source>
        <dbReference type="EMBL" id="MDH0568871.1"/>
    </source>
</evidence>
<dbReference type="EMBL" id="RHRS01000041">
    <property type="protein sequence ID" value="RRW33327.1"/>
    <property type="molecule type" value="Genomic_DNA"/>
</dbReference>
<keyword evidence="8" id="KW-1003">Cell membrane</keyword>
<comment type="similarity">
    <text evidence="8">Belongs to the ATPase delta chain family.</text>
</comment>
<evidence type="ECO:0000256" key="5">
    <source>
        <dbReference type="ARBA" id="ARBA00023136"/>
    </source>
</evidence>
<keyword evidence="6 8" id="KW-0139">CF(1)</keyword>
<evidence type="ECO:0000256" key="1">
    <source>
        <dbReference type="ARBA" id="ARBA00004370"/>
    </source>
</evidence>
<dbReference type="SUPFAM" id="SSF47928">
    <property type="entry name" value="N-terminal domain of the delta subunit of the F1F0-ATP synthase"/>
    <property type="match status" value="1"/>
</dbReference>
<dbReference type="Proteomes" id="UP000272833">
    <property type="component" value="Unassembled WGS sequence"/>
</dbReference>
<dbReference type="PRINTS" id="PR00125">
    <property type="entry name" value="ATPASEDELTA"/>
</dbReference>
<evidence type="ECO:0000256" key="6">
    <source>
        <dbReference type="ARBA" id="ARBA00023196"/>
    </source>
</evidence>
<keyword evidence="7 8" id="KW-0066">ATP synthesis</keyword>
<dbReference type="AlphaFoldDB" id="A0A061D0H7"/>
<dbReference type="Proteomes" id="UP001159292">
    <property type="component" value="Unassembled WGS sequence"/>
</dbReference>
<keyword evidence="3 8" id="KW-0375">Hydrogen ion transport</keyword>
<keyword evidence="5 8" id="KW-0472">Membrane</keyword>
<dbReference type="EMBL" id="JAOEET010000051">
    <property type="protein sequence ID" value="MDH0568871.1"/>
    <property type="molecule type" value="Genomic_DNA"/>
</dbReference>
<reference evidence="9" key="2">
    <citation type="submission" date="2022-09" db="EMBL/GenBank/DDBJ databases">
        <title>Intensive care unit water sources are persistently colonized with multi-drug resistant bacteria and are the site of extensive horizontal gene transfer of antibiotic resistance genes.</title>
        <authorList>
            <person name="Diorio-Toth L."/>
        </authorList>
    </citation>
    <scope>NUCLEOTIDE SEQUENCE</scope>
    <source>
        <strain evidence="9">GD04000</strain>
    </source>
</reference>
<comment type="function">
    <text evidence="8">F(1)F(0) ATP synthase produces ATP from ADP in the presence of a proton or sodium gradient. F-type ATPases consist of two structural domains, F(1) containing the extramembraneous catalytic core and F(0) containing the membrane proton channel, linked together by a central stalk and a peripheral stalk. During catalysis, ATP synthesis in the catalytic domain of F(1) is coupled via a rotary mechanism of the central stalk subunits to proton translocation.</text>
</comment>
<comment type="subcellular location">
    <subcellularLocation>
        <location evidence="8">Cell membrane</location>
        <topology evidence="8">Peripheral membrane protein</topology>
    </subcellularLocation>
    <subcellularLocation>
        <location evidence="1">Membrane</location>
    </subcellularLocation>
</comment>
<dbReference type="InterPro" id="IPR000711">
    <property type="entry name" value="ATPase_OSCP/dsu"/>
</dbReference>
<dbReference type="GO" id="GO:0045259">
    <property type="term" value="C:proton-transporting ATP synthase complex"/>
    <property type="evidence" value="ECO:0007669"/>
    <property type="project" value="UniProtKB-KW"/>
</dbReference>
<comment type="caution">
    <text evidence="10">The sequence shown here is derived from an EMBL/GenBank/DDBJ whole genome shotgun (WGS) entry which is preliminary data.</text>
</comment>
<proteinExistence type="inferred from homology"/>
<accession>A0A061D0H7</accession>
<sequence length="178" mass="18961">MINTNTLARPYAKAAFEFASAAQQADAWLNMLSLSAAAVQTPAVAQQLVNPALTDEQKVNVLAQICAGHIDASFSNFLRSLGSNDRLSLLPVVREQFAVLKAEAERALDVEVESAFELNAEQLQTLAAALSKRLDRTVQPKPVVNPALIGGVVIRAGDLVIDGSVRGKLNKLAEALKS</sequence>
<gene>
    <name evidence="8" type="primary">atpH</name>
    <name evidence="10" type="ORF">EGJ44_15435</name>
    <name evidence="9" type="ORF">N7671_16965</name>
</gene>
<protein>
    <recommendedName>
        <fullName evidence="8">ATP synthase subunit delta</fullName>
    </recommendedName>
    <alternativeName>
        <fullName evidence="8">ATP synthase F(1) sector subunit delta</fullName>
    </alternativeName>
    <alternativeName>
        <fullName evidence="8">F-type ATPase subunit delta</fullName>
        <shortName evidence="8">F-ATPase subunit delta</shortName>
    </alternativeName>
</protein>
<dbReference type="Pfam" id="PF00213">
    <property type="entry name" value="OSCP"/>
    <property type="match status" value="1"/>
</dbReference>
<dbReference type="SMR" id="A0A061D0H7"/>
<dbReference type="NCBIfam" id="TIGR01145">
    <property type="entry name" value="ATP_synt_delta"/>
    <property type="match status" value="1"/>
</dbReference>
<dbReference type="GO" id="GO:0005886">
    <property type="term" value="C:plasma membrane"/>
    <property type="evidence" value="ECO:0007669"/>
    <property type="project" value="UniProtKB-SubCell"/>
</dbReference>
<dbReference type="GO" id="GO:0046933">
    <property type="term" value="F:proton-transporting ATP synthase activity, rotational mechanism"/>
    <property type="evidence" value="ECO:0007669"/>
    <property type="project" value="UniProtKB-UniRule"/>
</dbReference>
<name>A0A061D0H7_ECTOL</name>
<evidence type="ECO:0000256" key="2">
    <source>
        <dbReference type="ARBA" id="ARBA00022448"/>
    </source>
</evidence>
<evidence type="ECO:0000313" key="10">
    <source>
        <dbReference type="EMBL" id="RRW33327.1"/>
    </source>
</evidence>
<keyword evidence="4 8" id="KW-0406">Ion transport</keyword>